<reference evidence="4 5" key="1">
    <citation type="submission" date="2015-05" db="EMBL/GenBank/DDBJ databases">
        <authorList>
            <person name="Fogelqvist Johan"/>
        </authorList>
    </citation>
    <scope>NUCLEOTIDE SEQUENCE [LARGE SCALE GENOMIC DNA]</scope>
    <source>
        <strain evidence="2">VL1</strain>
        <strain evidence="3">VL2</strain>
    </source>
</reference>
<feature type="non-terminal residue" evidence="2">
    <location>
        <position position="319"/>
    </location>
</feature>
<keyword evidence="4" id="KW-1185">Reference proteome</keyword>
<evidence type="ECO:0000313" key="5">
    <source>
        <dbReference type="Proteomes" id="UP000045706"/>
    </source>
</evidence>
<gene>
    <name evidence="2" type="ORF">BN1708_009685</name>
    <name evidence="3" type="ORF">BN1723_013461</name>
</gene>
<dbReference type="EMBL" id="CVQH01001780">
    <property type="protein sequence ID" value="CRK05487.1"/>
    <property type="molecule type" value="Genomic_DNA"/>
</dbReference>
<evidence type="ECO:0000256" key="1">
    <source>
        <dbReference type="SAM" id="MobiDB-lite"/>
    </source>
</evidence>
<feature type="region of interest" description="Disordered" evidence="1">
    <location>
        <begin position="1"/>
        <end position="22"/>
    </location>
</feature>
<evidence type="ECO:0000313" key="2">
    <source>
        <dbReference type="EMBL" id="CRK05487.1"/>
    </source>
</evidence>
<dbReference type="AlphaFoldDB" id="A0A0G4KJF8"/>
<evidence type="ECO:0000313" key="3">
    <source>
        <dbReference type="EMBL" id="CRK25023.1"/>
    </source>
</evidence>
<feature type="non-terminal residue" evidence="2">
    <location>
        <position position="1"/>
    </location>
</feature>
<name>A0A0G4KJF8_VERLO</name>
<dbReference type="Proteomes" id="UP000044602">
    <property type="component" value="Unassembled WGS sequence"/>
</dbReference>
<organism evidence="2 4">
    <name type="scientific">Verticillium longisporum</name>
    <name type="common">Verticillium dahliae var. longisporum</name>
    <dbReference type="NCBI Taxonomy" id="100787"/>
    <lineage>
        <taxon>Eukaryota</taxon>
        <taxon>Fungi</taxon>
        <taxon>Dikarya</taxon>
        <taxon>Ascomycota</taxon>
        <taxon>Pezizomycotina</taxon>
        <taxon>Sordariomycetes</taxon>
        <taxon>Hypocreomycetidae</taxon>
        <taxon>Glomerellales</taxon>
        <taxon>Plectosphaerellaceae</taxon>
        <taxon>Verticillium</taxon>
    </lineage>
</organism>
<dbReference type="EMBL" id="CVQI01017113">
    <property type="protein sequence ID" value="CRK25023.1"/>
    <property type="molecule type" value="Genomic_DNA"/>
</dbReference>
<proteinExistence type="predicted"/>
<sequence length="319" mass="35800">RASVVSKPSKSPLKPPDKRVADIPTLRDAAEDRAHARRNSLHFSSRARKKDVLVQYVHISERWKCGCRAPDWVQEGPTIVFSMLTSQSRKVRITGFKVQSLDKRACRSLLIQDQNLSTYLPIICVYMRRESHHYLSQEKRTSEPYVMASATETEIREFIRPTIQLAAGKLVDQAFVKEAIALAEQDPSWSGLFFAEFLGEYYTQVAMGNCGDVGDDASGMLALRDRQATNLLHNMFSHAAEIYRQCHRDQEAVTSLEAIGTSGSAYLQDLVKRIRQSCQNQAGIAASIVRDARTFRLLHAQSANRSPRATNSLLTAVSE</sequence>
<protein>
    <submittedName>
        <fullName evidence="2">Uncharacterized protein</fullName>
    </submittedName>
</protein>
<evidence type="ECO:0000313" key="4">
    <source>
        <dbReference type="Proteomes" id="UP000044602"/>
    </source>
</evidence>
<dbReference type="Proteomes" id="UP000045706">
    <property type="component" value="Unassembled WGS sequence"/>
</dbReference>
<accession>A0A0G4KJF8</accession>
<feature type="compositionally biased region" description="Low complexity" evidence="1">
    <location>
        <begin position="1"/>
        <end position="12"/>
    </location>
</feature>